<dbReference type="GO" id="GO:0005634">
    <property type="term" value="C:nucleus"/>
    <property type="evidence" value="ECO:0007669"/>
    <property type="project" value="TreeGrafter"/>
</dbReference>
<reference evidence="7" key="1">
    <citation type="journal article" date="2018" name="Nat. Microbiol.">
        <title>Leveraging single-cell genomics to expand the fungal tree of life.</title>
        <authorList>
            <person name="Ahrendt S.R."/>
            <person name="Quandt C.A."/>
            <person name="Ciobanu D."/>
            <person name="Clum A."/>
            <person name="Salamov A."/>
            <person name="Andreopoulos B."/>
            <person name="Cheng J.F."/>
            <person name="Woyke T."/>
            <person name="Pelin A."/>
            <person name="Henrissat B."/>
            <person name="Reynolds N.K."/>
            <person name="Benny G.L."/>
            <person name="Smith M.E."/>
            <person name="James T.Y."/>
            <person name="Grigoriev I.V."/>
        </authorList>
    </citation>
    <scope>NUCLEOTIDE SEQUENCE [LARGE SCALE GENOMIC DNA]</scope>
    <source>
        <strain evidence="7">RSA 1356</strain>
    </source>
</reference>
<dbReference type="Gene3D" id="1.10.132.60">
    <property type="entry name" value="DNA polymerase family B, C-terminal domain"/>
    <property type="match status" value="1"/>
</dbReference>
<keyword evidence="2" id="KW-0808">Transferase</keyword>
<dbReference type="EC" id="2.7.7.7" evidence="1"/>
<dbReference type="OrthoDB" id="2414538at2759"/>
<dbReference type="AlphaFoldDB" id="A0A4P9XHW5"/>
<dbReference type="GO" id="GO:0016035">
    <property type="term" value="C:zeta DNA polymerase complex"/>
    <property type="evidence" value="ECO:0007669"/>
    <property type="project" value="InterPro"/>
</dbReference>
<evidence type="ECO:0000313" key="6">
    <source>
        <dbReference type="EMBL" id="RKP05293.1"/>
    </source>
</evidence>
<evidence type="ECO:0000256" key="2">
    <source>
        <dbReference type="ARBA" id="ARBA00022679"/>
    </source>
</evidence>
<dbReference type="GO" id="GO:0042276">
    <property type="term" value="P:error-prone translesion synthesis"/>
    <property type="evidence" value="ECO:0007669"/>
    <property type="project" value="TreeGrafter"/>
</dbReference>
<keyword evidence="3" id="KW-0548">Nucleotidyltransferase</keyword>
<dbReference type="Pfam" id="PF00136">
    <property type="entry name" value="DNA_pol_B"/>
    <property type="match status" value="1"/>
</dbReference>
<keyword evidence="4" id="KW-0239">DNA-directed DNA polymerase</keyword>
<proteinExistence type="predicted"/>
<dbReference type="EMBL" id="KZ993183">
    <property type="protein sequence ID" value="RKP05293.1"/>
    <property type="molecule type" value="Genomic_DNA"/>
</dbReference>
<evidence type="ECO:0000256" key="1">
    <source>
        <dbReference type="ARBA" id="ARBA00012417"/>
    </source>
</evidence>
<dbReference type="SUPFAM" id="SSF56672">
    <property type="entry name" value="DNA/RNA polymerases"/>
    <property type="match status" value="1"/>
</dbReference>
<sequence>MLFRSSDLSTIKEYLQGELDLVLRDRVPLTDLIISREVKLERGEQKQPTPATIVSMRKMHADRRSTPQYAERVPYLVVYRDRFTKLADLVMSPEDQNARPNAEYYITKQILPPLERIFSLFGVDVRTWYDEMPRVAVDGSATRLQLHRHPAIDATDEAMRAKEGEGYMVASRQCLAKYSDMRQACLSCAGMPPAFGKVECESNVCPMYYARVRAHHAAQAILDSW</sequence>
<dbReference type="STRING" id="78915.A0A4P9XHW5"/>
<dbReference type="InterPro" id="IPR042087">
    <property type="entry name" value="DNA_pol_B_thumb"/>
</dbReference>
<evidence type="ECO:0000313" key="7">
    <source>
        <dbReference type="Proteomes" id="UP000271241"/>
    </source>
</evidence>
<dbReference type="PANTHER" id="PTHR45812">
    <property type="entry name" value="DNA POLYMERASE ZETA CATALYTIC SUBUNIT"/>
    <property type="match status" value="1"/>
</dbReference>
<dbReference type="GO" id="GO:0000166">
    <property type="term" value="F:nucleotide binding"/>
    <property type="evidence" value="ECO:0007669"/>
    <property type="project" value="InterPro"/>
</dbReference>
<evidence type="ECO:0000256" key="3">
    <source>
        <dbReference type="ARBA" id="ARBA00022695"/>
    </source>
</evidence>
<dbReference type="InterPro" id="IPR006134">
    <property type="entry name" value="DNA-dir_DNA_pol_B_multi_dom"/>
</dbReference>
<name>A0A4P9XHW5_9FUNG</name>
<dbReference type="InterPro" id="IPR030559">
    <property type="entry name" value="PolZ_Rev3"/>
</dbReference>
<keyword evidence="7" id="KW-1185">Reference proteome</keyword>
<accession>A0A4P9XHW5</accession>
<dbReference type="GO" id="GO:0000724">
    <property type="term" value="P:double-strand break repair via homologous recombination"/>
    <property type="evidence" value="ECO:0007669"/>
    <property type="project" value="TreeGrafter"/>
</dbReference>
<feature type="domain" description="DNA-directed DNA polymerase family B multifunctional" evidence="5">
    <location>
        <begin position="8"/>
        <end position="119"/>
    </location>
</feature>
<gene>
    <name evidence="6" type="ORF">THASP1DRAFT_32868</name>
</gene>
<organism evidence="6 7">
    <name type="scientific">Thamnocephalis sphaerospora</name>
    <dbReference type="NCBI Taxonomy" id="78915"/>
    <lineage>
        <taxon>Eukaryota</taxon>
        <taxon>Fungi</taxon>
        <taxon>Fungi incertae sedis</taxon>
        <taxon>Zoopagomycota</taxon>
        <taxon>Zoopagomycotina</taxon>
        <taxon>Zoopagomycetes</taxon>
        <taxon>Zoopagales</taxon>
        <taxon>Sigmoideomycetaceae</taxon>
        <taxon>Thamnocephalis</taxon>
    </lineage>
</organism>
<protein>
    <recommendedName>
        <fullName evidence="1">DNA-directed DNA polymerase</fullName>
        <ecNumber evidence="1">2.7.7.7</ecNumber>
    </recommendedName>
</protein>
<dbReference type="Proteomes" id="UP000271241">
    <property type="component" value="Unassembled WGS sequence"/>
</dbReference>
<dbReference type="GO" id="GO:0003677">
    <property type="term" value="F:DNA binding"/>
    <property type="evidence" value="ECO:0007669"/>
    <property type="project" value="InterPro"/>
</dbReference>
<dbReference type="PANTHER" id="PTHR45812:SF1">
    <property type="entry name" value="DNA POLYMERASE ZETA CATALYTIC SUBUNIT"/>
    <property type="match status" value="1"/>
</dbReference>
<evidence type="ECO:0000259" key="5">
    <source>
        <dbReference type="Pfam" id="PF00136"/>
    </source>
</evidence>
<evidence type="ECO:0000256" key="4">
    <source>
        <dbReference type="ARBA" id="ARBA00022932"/>
    </source>
</evidence>
<dbReference type="GO" id="GO:0003887">
    <property type="term" value="F:DNA-directed DNA polymerase activity"/>
    <property type="evidence" value="ECO:0007669"/>
    <property type="project" value="UniProtKB-KW"/>
</dbReference>
<dbReference type="InterPro" id="IPR043502">
    <property type="entry name" value="DNA/RNA_pol_sf"/>
</dbReference>